<proteinExistence type="predicted"/>
<evidence type="ECO:0000313" key="2">
    <source>
        <dbReference type="Proteomes" id="UP000605259"/>
    </source>
</evidence>
<dbReference type="InterPro" id="IPR024787">
    <property type="entry name" value="EcsC"/>
</dbReference>
<dbReference type="Proteomes" id="UP000605259">
    <property type="component" value="Unassembled WGS sequence"/>
</dbReference>
<dbReference type="PANTHER" id="PTHR41260:SF1">
    <property type="entry name" value="PROTEIN ECSC"/>
    <property type="match status" value="1"/>
</dbReference>
<gene>
    <name evidence="1" type="ORF">GCM10007140_28460</name>
</gene>
<evidence type="ECO:0000313" key="1">
    <source>
        <dbReference type="EMBL" id="GGE77080.1"/>
    </source>
</evidence>
<dbReference type="PANTHER" id="PTHR41260">
    <property type="entry name" value="PROTEIN ECSC"/>
    <property type="match status" value="1"/>
</dbReference>
<accession>A0A917EQV1</accession>
<comment type="caution">
    <text evidence="1">The sequence shown here is derived from an EMBL/GenBank/DDBJ whole genome shotgun (WGS) entry which is preliminary data.</text>
</comment>
<keyword evidence="2" id="KW-1185">Reference proteome</keyword>
<dbReference type="Pfam" id="PF12787">
    <property type="entry name" value="EcsC"/>
    <property type="match status" value="1"/>
</dbReference>
<organism evidence="1 2">
    <name type="scientific">Priestia taiwanensis</name>
    <dbReference type="NCBI Taxonomy" id="1347902"/>
    <lineage>
        <taxon>Bacteria</taxon>
        <taxon>Bacillati</taxon>
        <taxon>Bacillota</taxon>
        <taxon>Bacilli</taxon>
        <taxon>Bacillales</taxon>
        <taxon>Bacillaceae</taxon>
        <taxon>Priestia</taxon>
    </lineage>
</organism>
<reference evidence="1" key="1">
    <citation type="journal article" date="2014" name="Int. J. Syst. Evol. Microbiol.">
        <title>Complete genome sequence of Corynebacterium casei LMG S-19264T (=DSM 44701T), isolated from a smear-ripened cheese.</title>
        <authorList>
            <consortium name="US DOE Joint Genome Institute (JGI-PGF)"/>
            <person name="Walter F."/>
            <person name="Albersmeier A."/>
            <person name="Kalinowski J."/>
            <person name="Ruckert C."/>
        </authorList>
    </citation>
    <scope>NUCLEOTIDE SEQUENCE</scope>
    <source>
        <strain evidence="1">CGMCC 1.12698</strain>
    </source>
</reference>
<name>A0A917EQV1_9BACI</name>
<protein>
    <recommendedName>
        <fullName evidence="3">EcsC protein family protein</fullName>
    </recommendedName>
</protein>
<dbReference type="RefSeq" id="WP_188389139.1">
    <property type="nucleotide sequence ID" value="NZ_BMFK01000002.1"/>
</dbReference>
<reference evidence="1" key="2">
    <citation type="submission" date="2020-09" db="EMBL/GenBank/DDBJ databases">
        <authorList>
            <person name="Sun Q."/>
            <person name="Zhou Y."/>
        </authorList>
    </citation>
    <scope>NUCLEOTIDE SEQUENCE</scope>
    <source>
        <strain evidence="1">CGMCC 1.12698</strain>
    </source>
</reference>
<evidence type="ECO:0008006" key="3">
    <source>
        <dbReference type="Google" id="ProtNLM"/>
    </source>
</evidence>
<dbReference type="AlphaFoldDB" id="A0A917EQV1"/>
<sequence length="277" mass="32322">MELTTREQKIWNDILEWQNTLANKDANVVQRQLDKWVEEVFKTIPTKKQHSFFRHLDGWLFHLHAFIQQSQVQIDAKNRILLYARTFDETVEEIEDMSGLSIDVRAYMVDQMLAKHRLYSFVQGGVAGTGGILFLGMDIPTMATINLRAVQLVAMTYGYDVNKPYEMMMALRVFHAALLPGHLQQYAWDQLVQDVQPGERPFFYEGNEELTNEKWLEQPMKQLLKMLAIYALRRKVWQGIPLLGIAIGSTANYKLTRHVTDFANRFYQFRALADKMN</sequence>
<dbReference type="EMBL" id="BMFK01000002">
    <property type="protein sequence ID" value="GGE77080.1"/>
    <property type="molecule type" value="Genomic_DNA"/>
</dbReference>